<organism evidence="10 11">
    <name type="scientific">Lasius platythorax</name>
    <dbReference type="NCBI Taxonomy" id="488582"/>
    <lineage>
        <taxon>Eukaryota</taxon>
        <taxon>Metazoa</taxon>
        <taxon>Ecdysozoa</taxon>
        <taxon>Arthropoda</taxon>
        <taxon>Hexapoda</taxon>
        <taxon>Insecta</taxon>
        <taxon>Pterygota</taxon>
        <taxon>Neoptera</taxon>
        <taxon>Endopterygota</taxon>
        <taxon>Hymenoptera</taxon>
        <taxon>Apocrita</taxon>
        <taxon>Aculeata</taxon>
        <taxon>Formicoidea</taxon>
        <taxon>Formicidae</taxon>
        <taxon>Formicinae</taxon>
        <taxon>Lasius</taxon>
        <taxon>Lasius</taxon>
    </lineage>
</organism>
<feature type="transmembrane region" description="Helical" evidence="8">
    <location>
        <begin position="194"/>
        <end position="216"/>
    </location>
</feature>
<keyword evidence="11" id="KW-1185">Reference proteome</keyword>
<dbReference type="InterPro" id="IPR059081">
    <property type="entry name" value="PRRT3-4"/>
</dbReference>
<feature type="domain" description="Proline-rich transmembrane protein 3/4" evidence="9">
    <location>
        <begin position="40"/>
        <end position="237"/>
    </location>
</feature>
<dbReference type="Pfam" id="PF25987">
    <property type="entry name" value="PRRT3"/>
    <property type="match status" value="1"/>
</dbReference>
<accession>A0AAV2NNS8</accession>
<keyword evidence="3 8" id="KW-0812">Transmembrane</keyword>
<evidence type="ECO:0000313" key="11">
    <source>
        <dbReference type="Proteomes" id="UP001497644"/>
    </source>
</evidence>
<evidence type="ECO:0000256" key="6">
    <source>
        <dbReference type="ARBA" id="ARBA00023136"/>
    </source>
</evidence>
<feature type="region of interest" description="Disordered" evidence="7">
    <location>
        <begin position="498"/>
        <end position="526"/>
    </location>
</feature>
<evidence type="ECO:0000259" key="9">
    <source>
        <dbReference type="Pfam" id="PF25987"/>
    </source>
</evidence>
<dbReference type="PANTHER" id="PTHR35578:SF6">
    <property type="entry name" value="PROLINE-RICH TRANSMEMBRANE PROTEIN 4"/>
    <property type="match status" value="1"/>
</dbReference>
<dbReference type="InterPro" id="IPR052836">
    <property type="entry name" value="PRRT_domain-containing"/>
</dbReference>
<evidence type="ECO:0000256" key="2">
    <source>
        <dbReference type="ARBA" id="ARBA00022553"/>
    </source>
</evidence>
<feature type="transmembrane region" description="Helical" evidence="8">
    <location>
        <begin position="54"/>
        <end position="78"/>
    </location>
</feature>
<keyword evidence="2" id="KW-0597">Phosphoprotein</keyword>
<feature type="compositionally biased region" description="Low complexity" evidence="7">
    <location>
        <begin position="357"/>
        <end position="376"/>
    </location>
</feature>
<feature type="compositionally biased region" description="Basic and acidic residues" evidence="7">
    <location>
        <begin position="517"/>
        <end position="526"/>
    </location>
</feature>
<evidence type="ECO:0000256" key="5">
    <source>
        <dbReference type="ARBA" id="ARBA00022989"/>
    </source>
</evidence>
<evidence type="ECO:0000256" key="3">
    <source>
        <dbReference type="ARBA" id="ARBA00022692"/>
    </source>
</evidence>
<name>A0AAV2NNS8_9HYME</name>
<feature type="region of interest" description="Disordered" evidence="7">
    <location>
        <begin position="323"/>
        <end position="446"/>
    </location>
</feature>
<evidence type="ECO:0000256" key="1">
    <source>
        <dbReference type="ARBA" id="ARBA00004141"/>
    </source>
</evidence>
<feature type="transmembrane region" description="Helical" evidence="8">
    <location>
        <begin position="165"/>
        <end position="182"/>
    </location>
</feature>
<sequence length="783" mass="87709">MDYGANWTRGVNVTTQAPVAGQNCASNSSNSVSILDKSLVTAPSWSSVQQDLRWIFLLHTYGFACLFFVLGFYTFFSILNLRSLISSRPFMSTINIFLCLLGASRAACLFIDPYNLKETMPKVIGSIIWDIGYPCITSAFCLIQLAFLQLTKLKFGPEKIQKESCLSLIITAHFFFIIASDITLSSHNCYMAKYVVQTAFLIWSVLLYLAFLHAAYKVDHLLRTMPNSMLTRDNSNAHQKGIMQLAILAPYSNLATSVAAALVPTLLGPKMKGPEECEPANAGKSAEEGAAEEESRITTKVYKVEEPARKEANRVTIVSTCAVQSPSQEQKSAVPEVYVRPPTPTPSTANLPIITVSSPSRRSSMASRRGSDTSNRSSRRNSECSVRFVNEDDMSPISEGRRMTEGSPRHLRRIRGEDEPLERSRSPDNVSRRYSENITPSGSTRELRRCSDFTHEKNRGSQFATKLRRNSDFGNRTPKRMLPLENEHARLPKVLDLSPVGSRRNSDIGSSFASPRPDSRRNSESCYRRNSEFVHIKPLIINRRSSDISIRTLDKSPTHFQSIVPVKMEIQEKSESDSDQPDCSEKAALMKDNSKSKDEETKTRKKNLSWNEKNIEDPENITAETNLLPETPSEARVMSTDFTLHSILNHIAYVNRTKSDTPLHIPEADTAAARKSQVRRVLNVTRATAILGILLCVTDAFRIFGPYGLLAETVQYGADPAPTQFPKPWPWLLYQTISRVFELVMGCAMASITKQPSVSPRHQYLSSYPNYSPRVKRGNNPYI</sequence>
<keyword evidence="5 8" id="KW-1133">Transmembrane helix</keyword>
<evidence type="ECO:0000256" key="8">
    <source>
        <dbReference type="SAM" id="Phobius"/>
    </source>
</evidence>
<keyword evidence="6 8" id="KW-0472">Membrane</keyword>
<evidence type="ECO:0000256" key="4">
    <source>
        <dbReference type="ARBA" id="ARBA00022729"/>
    </source>
</evidence>
<dbReference type="AlphaFoldDB" id="A0AAV2NNS8"/>
<dbReference type="PANTHER" id="PTHR35578">
    <property type="entry name" value="PROLINE-RICH TRANSMEMBRANE PROTEIN 4-RELATED"/>
    <property type="match status" value="1"/>
</dbReference>
<feature type="region of interest" description="Disordered" evidence="7">
    <location>
        <begin position="571"/>
        <end position="613"/>
    </location>
</feature>
<evidence type="ECO:0000313" key="10">
    <source>
        <dbReference type="EMBL" id="CAL1681504.1"/>
    </source>
</evidence>
<comment type="subcellular location">
    <subcellularLocation>
        <location evidence="1">Membrane</location>
        <topology evidence="1">Multi-pass membrane protein</topology>
    </subcellularLocation>
</comment>
<dbReference type="Proteomes" id="UP001497644">
    <property type="component" value="Chromosome 3"/>
</dbReference>
<dbReference type="EMBL" id="OZ034826">
    <property type="protein sequence ID" value="CAL1681504.1"/>
    <property type="molecule type" value="Genomic_DNA"/>
</dbReference>
<feature type="compositionally biased region" description="Basic and acidic residues" evidence="7">
    <location>
        <begin position="583"/>
        <end position="602"/>
    </location>
</feature>
<reference evidence="10" key="1">
    <citation type="submission" date="2024-04" db="EMBL/GenBank/DDBJ databases">
        <authorList>
            <consortium name="Molecular Ecology Group"/>
        </authorList>
    </citation>
    <scope>NUCLEOTIDE SEQUENCE</scope>
</reference>
<proteinExistence type="predicted"/>
<feature type="transmembrane region" description="Helical" evidence="8">
    <location>
        <begin position="90"/>
        <end position="111"/>
    </location>
</feature>
<evidence type="ECO:0000256" key="7">
    <source>
        <dbReference type="SAM" id="MobiDB-lite"/>
    </source>
</evidence>
<keyword evidence="4" id="KW-0732">Signal</keyword>
<feature type="transmembrane region" description="Helical" evidence="8">
    <location>
        <begin position="131"/>
        <end position="153"/>
    </location>
</feature>
<gene>
    <name evidence="10" type="ORF">LPLAT_LOCUS7516</name>
</gene>
<feature type="region of interest" description="Disordered" evidence="7">
    <location>
        <begin position="274"/>
        <end position="298"/>
    </location>
</feature>
<feature type="compositionally biased region" description="Basic and acidic residues" evidence="7">
    <location>
        <begin position="399"/>
        <end position="435"/>
    </location>
</feature>
<protein>
    <recommendedName>
        <fullName evidence="9">Proline-rich transmembrane protein 3/4 domain-containing protein</fullName>
    </recommendedName>
</protein>